<comment type="caution">
    <text evidence="1">The sequence shown here is derived from an EMBL/GenBank/DDBJ whole genome shotgun (WGS) entry which is preliminary data.</text>
</comment>
<proteinExistence type="predicted"/>
<dbReference type="EMBL" id="JABFDB010000025">
    <property type="protein sequence ID" value="NYZ23148.1"/>
    <property type="molecule type" value="Genomic_DNA"/>
</dbReference>
<name>A0ABX2TJ70_9PROT</name>
<evidence type="ECO:0000313" key="1">
    <source>
        <dbReference type="EMBL" id="NYZ23148.1"/>
    </source>
</evidence>
<protein>
    <submittedName>
        <fullName evidence="1">Uncharacterized protein</fullName>
    </submittedName>
</protein>
<dbReference type="RefSeq" id="WP_180284927.1">
    <property type="nucleotide sequence ID" value="NZ_JABFDB010000025.1"/>
</dbReference>
<reference evidence="1 2" key="1">
    <citation type="submission" date="2020-05" db="EMBL/GenBank/DDBJ databases">
        <title>Azospirillum oleiclasticum sp. nov, a nitrogen-fixing and heavy crude oil-emulsifying bacterium isolated from the crude oil of Yumen Oilfield.</title>
        <authorList>
            <person name="Wu D."/>
            <person name="Cai M."/>
            <person name="Zhang X."/>
        </authorList>
    </citation>
    <scope>NUCLEOTIDE SEQUENCE [LARGE SCALE GENOMIC DNA]</scope>
    <source>
        <strain evidence="1 2">ROY-1-1-2</strain>
    </source>
</reference>
<organism evidence="1 2">
    <name type="scientific">Azospirillum oleiclasticum</name>
    <dbReference type="NCBI Taxonomy" id="2735135"/>
    <lineage>
        <taxon>Bacteria</taxon>
        <taxon>Pseudomonadati</taxon>
        <taxon>Pseudomonadota</taxon>
        <taxon>Alphaproteobacteria</taxon>
        <taxon>Rhodospirillales</taxon>
        <taxon>Azospirillaceae</taxon>
        <taxon>Azospirillum</taxon>
    </lineage>
</organism>
<gene>
    <name evidence="1" type="ORF">HND93_25860</name>
</gene>
<accession>A0ABX2TJ70</accession>
<evidence type="ECO:0000313" key="2">
    <source>
        <dbReference type="Proteomes" id="UP000584642"/>
    </source>
</evidence>
<sequence length="54" mass="5716">MVTTIRGLAGRVTAGSIIDIALAAGSVMFVNHAIESFPDQPDHGFPQDPRDEPP</sequence>
<keyword evidence="2" id="KW-1185">Reference proteome</keyword>
<dbReference type="Proteomes" id="UP000584642">
    <property type="component" value="Unassembled WGS sequence"/>
</dbReference>